<evidence type="ECO:0000259" key="2">
    <source>
        <dbReference type="Pfam" id="PF02525"/>
    </source>
</evidence>
<dbReference type="GO" id="GO:0009055">
    <property type="term" value="F:electron transfer activity"/>
    <property type="evidence" value="ECO:0007669"/>
    <property type="project" value="TreeGrafter"/>
</dbReference>
<dbReference type="InterPro" id="IPR046980">
    <property type="entry name" value="KefG/KefF"/>
</dbReference>
<dbReference type="Pfam" id="PF02525">
    <property type="entry name" value="Flavodoxin_2"/>
    <property type="match status" value="1"/>
</dbReference>
<organism evidence="3 4">
    <name type="scientific">Algoriphagus ornithinivorans</name>
    <dbReference type="NCBI Taxonomy" id="226506"/>
    <lineage>
        <taxon>Bacteria</taxon>
        <taxon>Pseudomonadati</taxon>
        <taxon>Bacteroidota</taxon>
        <taxon>Cytophagia</taxon>
        <taxon>Cytophagales</taxon>
        <taxon>Cyclobacteriaceae</taxon>
        <taxon>Algoriphagus</taxon>
    </lineage>
</organism>
<reference evidence="4" key="1">
    <citation type="submission" date="2016-10" db="EMBL/GenBank/DDBJ databases">
        <authorList>
            <person name="Varghese N."/>
            <person name="Submissions S."/>
        </authorList>
    </citation>
    <scope>NUCLEOTIDE SEQUENCE [LARGE SCALE GENOMIC DNA]</scope>
    <source>
        <strain evidence="4">DSM 15282</strain>
    </source>
</reference>
<feature type="domain" description="Flavodoxin-like fold" evidence="2">
    <location>
        <begin position="3"/>
        <end position="169"/>
    </location>
</feature>
<keyword evidence="4" id="KW-1185">Reference proteome</keyword>
<gene>
    <name evidence="3" type="ORF">SAMN04488519_102332</name>
</gene>
<dbReference type="GO" id="GO:0010181">
    <property type="term" value="F:FMN binding"/>
    <property type="evidence" value="ECO:0007669"/>
    <property type="project" value="TreeGrafter"/>
</dbReference>
<dbReference type="RefSeq" id="WP_091650591.1">
    <property type="nucleotide sequence ID" value="NZ_FOVW01000002.1"/>
</dbReference>
<dbReference type="PANTHER" id="PTHR47307:SF1">
    <property type="entry name" value="GLUTATHIONE-REGULATED POTASSIUM-EFFLUX SYSTEM ANCILLARY PROTEIN KEFG"/>
    <property type="match status" value="1"/>
</dbReference>
<accession>A0A1I5CNP8</accession>
<evidence type="ECO:0000313" key="4">
    <source>
        <dbReference type="Proteomes" id="UP000199564"/>
    </source>
</evidence>
<dbReference type="InterPro" id="IPR029039">
    <property type="entry name" value="Flavoprotein-like_sf"/>
</dbReference>
<protein>
    <submittedName>
        <fullName evidence="3">Kef-type potassium/proton antiporter accessory protein, CPA2 family</fullName>
    </submittedName>
</protein>
<name>A0A1I5CNP8_9BACT</name>
<dbReference type="Proteomes" id="UP000199564">
    <property type="component" value="Unassembled WGS sequence"/>
</dbReference>
<dbReference type="GO" id="GO:0003955">
    <property type="term" value="F:NAD(P)H dehydrogenase (quinone) activity"/>
    <property type="evidence" value="ECO:0007669"/>
    <property type="project" value="TreeGrafter"/>
</dbReference>
<dbReference type="SUPFAM" id="SSF52218">
    <property type="entry name" value="Flavoproteins"/>
    <property type="match status" value="1"/>
</dbReference>
<sequence length="188" mass="22487">MRKVLIIFAHPKFEHSDVNFQLINAVKDLENVTIRDLYELYPDFNINIQEEQEILFEHEVVIFQHPFYWYSCPPLLKQWIDLVLEFGWAYGPGGVYLKNKYLLNAITSGGSQEVYSHEGRNRFTLEEFLRPFEQTAYLCWMRYLPPFHIGGTHQIQVDELQRKARAYRELVLQLRDEKEISIPYLQKT</sequence>
<evidence type="ECO:0000313" key="3">
    <source>
        <dbReference type="EMBL" id="SFN88544.1"/>
    </source>
</evidence>
<dbReference type="EMBL" id="FOVW01000002">
    <property type="protein sequence ID" value="SFN88544.1"/>
    <property type="molecule type" value="Genomic_DNA"/>
</dbReference>
<evidence type="ECO:0000256" key="1">
    <source>
        <dbReference type="ARBA" id="ARBA00023002"/>
    </source>
</evidence>
<dbReference type="Gene3D" id="3.40.50.360">
    <property type="match status" value="1"/>
</dbReference>
<keyword evidence="1" id="KW-0560">Oxidoreductase</keyword>
<proteinExistence type="predicted"/>
<dbReference type="PANTHER" id="PTHR47307">
    <property type="entry name" value="GLUTATHIONE-REGULATED POTASSIUM-EFFLUX SYSTEM ANCILLARY PROTEIN KEFG"/>
    <property type="match status" value="1"/>
</dbReference>
<dbReference type="STRING" id="226506.SAMN04488519_102332"/>
<dbReference type="AlphaFoldDB" id="A0A1I5CNP8"/>
<dbReference type="InterPro" id="IPR003680">
    <property type="entry name" value="Flavodoxin_fold"/>
</dbReference>